<sequence length="110" mass="11958">MEWLGCLEEPRAKGTREEGRLVEVSGGETREKGGSPGVHGTREPTKQGRKKREAPRGGLGWRELRRAAAIGGLGKETREGGGTIVDDQAFSPGLSLSRGERELRMAHPQR</sequence>
<dbReference type="EMBL" id="MTKT01006103">
    <property type="protein sequence ID" value="OWM63391.1"/>
    <property type="molecule type" value="Genomic_DNA"/>
</dbReference>
<dbReference type="Proteomes" id="UP000233551">
    <property type="component" value="Unassembled WGS sequence"/>
</dbReference>
<evidence type="ECO:0000256" key="1">
    <source>
        <dbReference type="SAM" id="MobiDB-lite"/>
    </source>
</evidence>
<reference evidence="3 5" key="3">
    <citation type="submission" date="2017-11" db="EMBL/GenBank/DDBJ databases">
        <title>De-novo sequencing of pomegranate (Punica granatum L.) genome.</title>
        <authorList>
            <person name="Akparov Z."/>
            <person name="Amiraslanov A."/>
            <person name="Hajiyeva S."/>
            <person name="Abbasov M."/>
            <person name="Kaur K."/>
            <person name="Hamwieh A."/>
            <person name="Solovyev V."/>
            <person name="Salamov A."/>
            <person name="Braich B."/>
            <person name="Kosarev P."/>
            <person name="Mahmoud A."/>
            <person name="Hajiyev E."/>
            <person name="Babayeva S."/>
            <person name="Izzatullayeva V."/>
            <person name="Mammadov A."/>
            <person name="Mammadov A."/>
            <person name="Sharifova S."/>
            <person name="Ojaghi J."/>
            <person name="Eynullazada K."/>
            <person name="Bayramov B."/>
            <person name="Abdulazimova A."/>
            <person name="Shahmuradov I."/>
        </authorList>
    </citation>
    <scope>NUCLEOTIDE SEQUENCE [LARGE SCALE GENOMIC DNA]</scope>
    <source>
        <strain evidence="3">AG2017</strain>
        <strain evidence="5">cv. AG2017</strain>
        <tissue evidence="3">Leaf</tissue>
    </source>
</reference>
<accession>A0A218VTQ1</accession>
<reference evidence="4" key="1">
    <citation type="journal article" date="2017" name="Plant J.">
        <title>The pomegranate (Punica granatum L.) genome and the genomics of punicalagin biosynthesis.</title>
        <authorList>
            <person name="Qin G."/>
            <person name="Xu C."/>
            <person name="Ming R."/>
            <person name="Tang H."/>
            <person name="Guyot R."/>
            <person name="Kramer E.M."/>
            <person name="Hu Y."/>
            <person name="Yi X."/>
            <person name="Qi Y."/>
            <person name="Xu X."/>
            <person name="Gao Z."/>
            <person name="Pan H."/>
            <person name="Jian J."/>
            <person name="Tian Y."/>
            <person name="Yue Z."/>
            <person name="Xu Y."/>
        </authorList>
    </citation>
    <scope>NUCLEOTIDE SEQUENCE [LARGE SCALE GENOMIC DNA]</scope>
    <source>
        <strain evidence="4">cv. Dabenzi</strain>
    </source>
</reference>
<dbReference type="AlphaFoldDB" id="A0A218VTQ1"/>
<evidence type="ECO:0000313" key="5">
    <source>
        <dbReference type="Proteomes" id="UP000233551"/>
    </source>
</evidence>
<feature type="region of interest" description="Disordered" evidence="1">
    <location>
        <begin position="1"/>
        <end position="60"/>
    </location>
</feature>
<gene>
    <name evidence="2" type="ORF">CDL15_Pgr022136</name>
    <name evidence="3" type="ORF">CRG98_008902</name>
</gene>
<protein>
    <submittedName>
        <fullName evidence="2">Uncharacterized protein</fullName>
    </submittedName>
</protein>
<feature type="region of interest" description="Disordered" evidence="1">
    <location>
        <begin position="72"/>
        <end position="110"/>
    </location>
</feature>
<dbReference type="EMBL" id="PGOL01000434">
    <property type="protein sequence ID" value="PKI70669.1"/>
    <property type="molecule type" value="Genomic_DNA"/>
</dbReference>
<proteinExistence type="predicted"/>
<reference evidence="2" key="2">
    <citation type="submission" date="2017-06" db="EMBL/GenBank/DDBJ databases">
        <title>The pomegranate genome and the genomics of punicalagin biosynthesis.</title>
        <authorList>
            <person name="Xu C."/>
        </authorList>
    </citation>
    <scope>NUCLEOTIDE SEQUENCE [LARGE SCALE GENOMIC DNA]</scope>
    <source>
        <tissue evidence="2">Fresh leaf</tissue>
    </source>
</reference>
<evidence type="ECO:0000313" key="2">
    <source>
        <dbReference type="EMBL" id="OWM63391.1"/>
    </source>
</evidence>
<organism evidence="2 4">
    <name type="scientific">Punica granatum</name>
    <name type="common">Pomegranate</name>
    <dbReference type="NCBI Taxonomy" id="22663"/>
    <lineage>
        <taxon>Eukaryota</taxon>
        <taxon>Viridiplantae</taxon>
        <taxon>Streptophyta</taxon>
        <taxon>Embryophyta</taxon>
        <taxon>Tracheophyta</taxon>
        <taxon>Spermatophyta</taxon>
        <taxon>Magnoliopsida</taxon>
        <taxon>eudicotyledons</taxon>
        <taxon>Gunneridae</taxon>
        <taxon>Pentapetalae</taxon>
        <taxon>rosids</taxon>
        <taxon>malvids</taxon>
        <taxon>Myrtales</taxon>
        <taxon>Lythraceae</taxon>
        <taxon>Punica</taxon>
    </lineage>
</organism>
<evidence type="ECO:0000313" key="3">
    <source>
        <dbReference type="EMBL" id="PKI70669.1"/>
    </source>
</evidence>
<feature type="compositionally biased region" description="Basic and acidic residues" evidence="1">
    <location>
        <begin position="98"/>
        <end position="110"/>
    </location>
</feature>
<name>A0A218VTQ1_PUNGR</name>
<feature type="compositionally biased region" description="Basic and acidic residues" evidence="1">
    <location>
        <begin position="8"/>
        <end position="21"/>
    </location>
</feature>
<evidence type="ECO:0000313" key="4">
    <source>
        <dbReference type="Proteomes" id="UP000197138"/>
    </source>
</evidence>
<keyword evidence="5" id="KW-1185">Reference proteome</keyword>
<comment type="caution">
    <text evidence="2">The sequence shown here is derived from an EMBL/GenBank/DDBJ whole genome shotgun (WGS) entry which is preliminary data.</text>
</comment>
<dbReference type="Proteomes" id="UP000197138">
    <property type="component" value="Unassembled WGS sequence"/>
</dbReference>